<comment type="caution">
    <text evidence="1">The sequence shown here is derived from an EMBL/GenBank/DDBJ whole genome shotgun (WGS) entry which is preliminary data.</text>
</comment>
<evidence type="ECO:0008006" key="3">
    <source>
        <dbReference type="Google" id="ProtNLM"/>
    </source>
</evidence>
<dbReference type="Proteomes" id="UP000628463">
    <property type="component" value="Unassembled WGS sequence"/>
</dbReference>
<keyword evidence="2" id="KW-1185">Reference proteome</keyword>
<gene>
    <name evidence="1" type="ORF">H8S01_12850</name>
</gene>
<sequence length="327" mass="37472">MTNEPFLNRNHKDALFRFIFKNPKDLLSLYNALNSTDYTDVSDLTVTTLEDIVYMSYKNDISFILGSEMSLFEHQSTFNPNMPLRGLFYFSSLYKKYVAENNIDIYSSKRAQIPIPRYIIFYNGRQEMPERCTLRLSDAFVKKSDNYNSNQVTASDTSSNCNSSKFQPAMEITAHMININIGNNAELMKKCRLLHDYASFIGLIRDYISQENDINTAVTLAINQAISHNILKEVLSVHTAEVRDMILTEYNEEQHIKNEKNISYDDGFNDGVECGIERGIIQGVEQGTQMANTEAIKNMIKLNVPKDKILECYSEAEYNLAVDNIND</sequence>
<proteinExistence type="predicted"/>
<reference evidence="1 2" key="1">
    <citation type="submission" date="2020-08" db="EMBL/GenBank/DDBJ databases">
        <title>Genome public.</title>
        <authorList>
            <person name="Liu C."/>
            <person name="Sun Q."/>
        </authorList>
    </citation>
    <scope>NUCLEOTIDE SEQUENCE [LARGE SCALE GENOMIC DNA]</scope>
    <source>
        <strain evidence="1 2">NSJ-43</strain>
    </source>
</reference>
<dbReference type="RefSeq" id="WP_186837436.1">
    <property type="nucleotide sequence ID" value="NZ_JACOPD010000011.1"/>
</dbReference>
<evidence type="ECO:0000313" key="1">
    <source>
        <dbReference type="EMBL" id="MBC5681840.1"/>
    </source>
</evidence>
<dbReference type="EMBL" id="JACOPD010000011">
    <property type="protein sequence ID" value="MBC5681840.1"/>
    <property type="molecule type" value="Genomic_DNA"/>
</dbReference>
<accession>A0ABR7G324</accession>
<evidence type="ECO:0000313" key="2">
    <source>
        <dbReference type="Proteomes" id="UP000628463"/>
    </source>
</evidence>
<organism evidence="1 2">
    <name type="scientific">Lachnospira hominis</name>
    <name type="common">ex Liu et al. 2021</name>
    <dbReference type="NCBI Taxonomy" id="2763051"/>
    <lineage>
        <taxon>Bacteria</taxon>
        <taxon>Bacillati</taxon>
        <taxon>Bacillota</taxon>
        <taxon>Clostridia</taxon>
        <taxon>Lachnospirales</taxon>
        <taxon>Lachnospiraceae</taxon>
        <taxon>Lachnospira</taxon>
    </lineage>
</organism>
<name>A0ABR7G324_9FIRM</name>
<protein>
    <recommendedName>
        <fullName evidence="3">Transposase (putative) YhgA-like domain-containing protein</fullName>
    </recommendedName>
</protein>